<evidence type="ECO:0000256" key="2">
    <source>
        <dbReference type="ARBA" id="ARBA00008465"/>
    </source>
</evidence>
<evidence type="ECO:0000259" key="6">
    <source>
        <dbReference type="Pfam" id="PF01642"/>
    </source>
</evidence>
<sequence>MTLPLEFTVAEDFPSVTYQQWRSVVEDDLKGAPFEKKLVTHTYEGIDIQPVYTQEDALNHPEAIGFPGSPPFIRGSLPPRLALQGADLRQEYYHPDVNVTNKQILADLAGGVTSVQLQFDQAASNGFDPDEVTLSDTLGDEGLMAYSQQDLNTTLEKVQLESVGIALDAGAAFLPAAALLVSLWQKQGLDLAQVQGAFNSDPLATLARNGYLPLSLNSSLALLADLAQWTAHNCPQLTAVGVNTAPYHCAGATAAQDLAFQMATAVTYLRAMIAAGMNIDEAAKQILFRVELGTHHFLAIAKLRAARRLWSRVVEASGGSPGAGAMKLHARTSDRVLTHRDPYVNILRNTVAMFAGSIGGANIVTSVPFDSLLRLPDEFSRRVARNTLLVIQEEAHLQRVIDPGGGSWFLDSITDQLAKEAWDTFQEIERLEGMVAVLHSGWVADQIAAAHAPRATDIARRKEGITGVSEFPDIAEAPLETVAPDVSALRRAACERMTTRGDFDPAEASSERSKTAAAVKAAAEGATIGQLARMAGFHDSITTTKAIKSRSFAQPFEELRDAVDAWEKLHGRRPIVFLANMGPVAHHTARASYAKNFFEAGGFRIVSNDGFKDADAVAKAFCDSGALTAVICSSDKLYQDFVPDVAASLKRSGAKTVVLAGNPGANETEWRNAGVDRFIFIKCNVLETLRDVLREEGVIES</sequence>
<dbReference type="SUPFAM" id="SSF51703">
    <property type="entry name" value="Cobalamin (vitamin B12)-dependent enzymes"/>
    <property type="match status" value="1"/>
</dbReference>
<feature type="domain" description="Methylmalonyl-CoA mutase alpha/beta chain catalytic" evidence="6">
    <location>
        <begin position="41"/>
        <end position="532"/>
    </location>
</feature>
<evidence type="ECO:0000313" key="7">
    <source>
        <dbReference type="EMBL" id="QEG33803.1"/>
    </source>
</evidence>
<dbReference type="Gene3D" id="3.40.50.280">
    <property type="entry name" value="Cobalamin-binding domain"/>
    <property type="match status" value="1"/>
</dbReference>
<dbReference type="GO" id="GO:0005737">
    <property type="term" value="C:cytoplasm"/>
    <property type="evidence" value="ECO:0007669"/>
    <property type="project" value="TreeGrafter"/>
</dbReference>
<keyword evidence="8" id="KW-1185">Reference proteome</keyword>
<dbReference type="EMBL" id="CP042913">
    <property type="protein sequence ID" value="QEG33803.1"/>
    <property type="molecule type" value="Genomic_DNA"/>
</dbReference>
<evidence type="ECO:0000256" key="1">
    <source>
        <dbReference type="ARBA" id="ARBA00001922"/>
    </source>
</evidence>
<dbReference type="EC" id="5.4.99.2" evidence="7"/>
<dbReference type="PANTHER" id="PTHR48101">
    <property type="entry name" value="METHYLMALONYL-COA MUTASE, MITOCHONDRIAL-RELATED"/>
    <property type="match status" value="1"/>
</dbReference>
<dbReference type="Pfam" id="PF01642">
    <property type="entry name" value="MM_CoA_mutase"/>
    <property type="match status" value="1"/>
</dbReference>
<gene>
    <name evidence="7" type="primary">mutA</name>
    <name evidence="7" type="ORF">Pr1d_10730</name>
</gene>
<dbReference type="RefSeq" id="WP_148072527.1">
    <property type="nucleotide sequence ID" value="NZ_CP042913.1"/>
</dbReference>
<evidence type="ECO:0000256" key="5">
    <source>
        <dbReference type="ARBA" id="ARBA00023285"/>
    </source>
</evidence>
<evidence type="ECO:0000256" key="4">
    <source>
        <dbReference type="ARBA" id="ARBA00023235"/>
    </source>
</evidence>
<protein>
    <submittedName>
        <fullName evidence="7">Methylmalonyl-CoA mutase small subunit</fullName>
        <ecNumber evidence="7">5.4.99.2</ecNumber>
    </submittedName>
</protein>
<dbReference type="InterPro" id="IPR016176">
    <property type="entry name" value="Cbl-dep_enz_cat"/>
</dbReference>
<dbReference type="CDD" id="cd03677">
    <property type="entry name" value="MM_CoA_mutase_beta"/>
    <property type="match status" value="1"/>
</dbReference>
<name>A0A5B9QI46_9BACT</name>
<dbReference type="InterPro" id="IPR036724">
    <property type="entry name" value="Cobalamin-bd_sf"/>
</dbReference>
<dbReference type="KEGG" id="bgok:Pr1d_10730"/>
<dbReference type="InterPro" id="IPR006099">
    <property type="entry name" value="MeMalonylCoA_mutase_a/b_cat"/>
</dbReference>
<evidence type="ECO:0000256" key="3">
    <source>
        <dbReference type="ARBA" id="ARBA00022628"/>
    </source>
</evidence>
<dbReference type="OrthoDB" id="9762378at2"/>
<keyword evidence="5" id="KW-0170">Cobalt</keyword>
<dbReference type="GO" id="GO:0019678">
    <property type="term" value="P:propionate metabolic process, methylmalonyl pathway"/>
    <property type="evidence" value="ECO:0007669"/>
    <property type="project" value="TreeGrafter"/>
</dbReference>
<dbReference type="Gene3D" id="3.20.20.240">
    <property type="entry name" value="Methylmalonyl-CoA mutase"/>
    <property type="match status" value="1"/>
</dbReference>
<dbReference type="AlphaFoldDB" id="A0A5B9QI46"/>
<comment type="similarity">
    <text evidence="2">Belongs to the methylmalonyl-CoA mutase family.</text>
</comment>
<reference evidence="7 8" key="1">
    <citation type="submission" date="2019-08" db="EMBL/GenBank/DDBJ databases">
        <title>Deep-cultivation of Planctomycetes and their phenomic and genomic characterization uncovers novel biology.</title>
        <authorList>
            <person name="Wiegand S."/>
            <person name="Jogler M."/>
            <person name="Boedeker C."/>
            <person name="Pinto D."/>
            <person name="Vollmers J."/>
            <person name="Rivas-Marin E."/>
            <person name="Kohn T."/>
            <person name="Peeters S.H."/>
            <person name="Heuer A."/>
            <person name="Rast P."/>
            <person name="Oberbeckmann S."/>
            <person name="Bunk B."/>
            <person name="Jeske O."/>
            <person name="Meyerdierks A."/>
            <person name="Storesund J.E."/>
            <person name="Kallscheuer N."/>
            <person name="Luecker S."/>
            <person name="Lage O.M."/>
            <person name="Pohl T."/>
            <person name="Merkel B.J."/>
            <person name="Hornburger P."/>
            <person name="Mueller R.-W."/>
            <person name="Bruemmer F."/>
            <person name="Labrenz M."/>
            <person name="Spormann A.M."/>
            <person name="Op den Camp H."/>
            <person name="Overmann J."/>
            <person name="Amann R."/>
            <person name="Jetten M.S.M."/>
            <person name="Mascher T."/>
            <person name="Medema M.H."/>
            <person name="Devos D.P."/>
            <person name="Kaster A.-K."/>
            <person name="Ovreas L."/>
            <person name="Rohde M."/>
            <person name="Galperin M.Y."/>
            <person name="Jogler C."/>
        </authorList>
    </citation>
    <scope>NUCLEOTIDE SEQUENCE [LARGE SCALE GENOMIC DNA]</scope>
    <source>
        <strain evidence="7 8">Pr1d</strain>
    </source>
</reference>
<evidence type="ECO:0000313" key="8">
    <source>
        <dbReference type="Proteomes" id="UP000323917"/>
    </source>
</evidence>
<organism evidence="7 8">
    <name type="scientific">Bythopirellula goksoeyrii</name>
    <dbReference type="NCBI Taxonomy" id="1400387"/>
    <lineage>
        <taxon>Bacteria</taxon>
        <taxon>Pseudomonadati</taxon>
        <taxon>Planctomycetota</taxon>
        <taxon>Planctomycetia</taxon>
        <taxon>Pirellulales</taxon>
        <taxon>Lacipirellulaceae</taxon>
        <taxon>Bythopirellula</taxon>
    </lineage>
</organism>
<proteinExistence type="inferred from homology"/>
<comment type="cofactor">
    <cofactor evidence="1">
        <name>adenosylcob(III)alamin</name>
        <dbReference type="ChEBI" id="CHEBI:18408"/>
    </cofactor>
</comment>
<dbReference type="GO" id="GO:0031419">
    <property type="term" value="F:cobalamin binding"/>
    <property type="evidence" value="ECO:0007669"/>
    <property type="project" value="UniProtKB-KW"/>
</dbReference>
<keyword evidence="3" id="KW-0846">Cobalamin</keyword>
<dbReference type="GO" id="GO:0004494">
    <property type="term" value="F:methylmalonyl-CoA mutase activity"/>
    <property type="evidence" value="ECO:0007669"/>
    <property type="project" value="UniProtKB-EC"/>
</dbReference>
<dbReference type="Proteomes" id="UP000323917">
    <property type="component" value="Chromosome"/>
</dbReference>
<dbReference type="PANTHER" id="PTHR48101:SF4">
    <property type="entry name" value="METHYLMALONYL-COA MUTASE, MITOCHONDRIAL"/>
    <property type="match status" value="1"/>
</dbReference>
<dbReference type="GO" id="GO:0046872">
    <property type="term" value="F:metal ion binding"/>
    <property type="evidence" value="ECO:0007669"/>
    <property type="project" value="InterPro"/>
</dbReference>
<keyword evidence="4 7" id="KW-0413">Isomerase</keyword>
<accession>A0A5B9QI46</accession>
<dbReference type="SUPFAM" id="SSF52242">
    <property type="entry name" value="Cobalamin (vitamin B12)-binding domain"/>
    <property type="match status" value="1"/>
</dbReference>